<protein>
    <recommendedName>
        <fullName evidence="3">F-box domain-containing protein</fullName>
    </recommendedName>
</protein>
<evidence type="ECO:0008006" key="3">
    <source>
        <dbReference type="Google" id="ProtNLM"/>
    </source>
</evidence>
<reference evidence="1" key="1">
    <citation type="submission" date="2022-09" db="EMBL/GenBank/DDBJ databases">
        <title>Fusarium specimens isolated from Avocado Roots.</title>
        <authorList>
            <person name="Stajich J."/>
            <person name="Roper C."/>
            <person name="Heimlech-Rivalta G."/>
        </authorList>
    </citation>
    <scope>NUCLEOTIDE SEQUENCE</scope>
    <source>
        <strain evidence="1">A02</strain>
    </source>
</reference>
<accession>A0A9W8V1X1</accession>
<evidence type="ECO:0000313" key="1">
    <source>
        <dbReference type="EMBL" id="KAJ4187508.1"/>
    </source>
</evidence>
<dbReference type="AlphaFoldDB" id="A0A9W8V1X1"/>
<evidence type="ECO:0000313" key="2">
    <source>
        <dbReference type="Proteomes" id="UP001152087"/>
    </source>
</evidence>
<name>A0A9W8V1X1_9HYPO</name>
<organism evidence="1 2">
    <name type="scientific">Fusarium falciforme</name>
    <dbReference type="NCBI Taxonomy" id="195108"/>
    <lineage>
        <taxon>Eukaryota</taxon>
        <taxon>Fungi</taxon>
        <taxon>Dikarya</taxon>
        <taxon>Ascomycota</taxon>
        <taxon>Pezizomycotina</taxon>
        <taxon>Sordariomycetes</taxon>
        <taxon>Hypocreomycetidae</taxon>
        <taxon>Hypocreales</taxon>
        <taxon>Nectriaceae</taxon>
        <taxon>Fusarium</taxon>
        <taxon>Fusarium solani species complex</taxon>
    </lineage>
</organism>
<comment type="caution">
    <text evidence="1">The sequence shown here is derived from an EMBL/GenBank/DDBJ whole genome shotgun (WGS) entry which is preliminary data.</text>
</comment>
<dbReference type="EMBL" id="JAOQAV010000017">
    <property type="protein sequence ID" value="KAJ4187508.1"/>
    <property type="molecule type" value="Genomic_DNA"/>
</dbReference>
<gene>
    <name evidence="1" type="ORF">NW755_007000</name>
</gene>
<sequence length="80" mass="9062">MNSIDIIKIVPMADEAPKIPSTPTTFLLLPTEIREQIITEATQHSPRGHLAAVSKEWQPLIEKKTFESLVVRIEHLSFLD</sequence>
<proteinExistence type="predicted"/>
<dbReference type="Proteomes" id="UP001152087">
    <property type="component" value="Unassembled WGS sequence"/>
</dbReference>
<keyword evidence="2" id="KW-1185">Reference proteome</keyword>